<dbReference type="InterPro" id="IPR032508">
    <property type="entry name" value="FecR_C"/>
</dbReference>
<keyword evidence="1" id="KW-0472">Membrane</keyword>
<dbReference type="Gene3D" id="3.55.50.30">
    <property type="match status" value="1"/>
</dbReference>
<dbReference type="Pfam" id="PF04773">
    <property type="entry name" value="FecR"/>
    <property type="match status" value="1"/>
</dbReference>
<evidence type="ECO:0000259" key="2">
    <source>
        <dbReference type="Pfam" id="PF04773"/>
    </source>
</evidence>
<dbReference type="EMBL" id="LWBO01000007">
    <property type="protein sequence ID" value="OQP50199.1"/>
    <property type="molecule type" value="Genomic_DNA"/>
</dbReference>
<dbReference type="Proteomes" id="UP000192277">
    <property type="component" value="Unassembled WGS sequence"/>
</dbReference>
<dbReference type="PANTHER" id="PTHR30273:SF2">
    <property type="entry name" value="PROTEIN FECR"/>
    <property type="match status" value="1"/>
</dbReference>
<evidence type="ECO:0008006" key="6">
    <source>
        <dbReference type="Google" id="ProtNLM"/>
    </source>
</evidence>
<name>A0ABX3P301_9BACT</name>
<dbReference type="PANTHER" id="PTHR30273">
    <property type="entry name" value="PERIPLASMIC SIGNAL SENSOR AND SIGMA FACTOR ACTIVATOR FECR-RELATED"/>
    <property type="match status" value="1"/>
</dbReference>
<proteinExistence type="predicted"/>
<dbReference type="PIRSF" id="PIRSF018266">
    <property type="entry name" value="FecR"/>
    <property type="match status" value="1"/>
</dbReference>
<gene>
    <name evidence="4" type="ORF">A4D02_27610</name>
</gene>
<keyword evidence="1" id="KW-1133">Transmembrane helix</keyword>
<reference evidence="4 5" key="1">
    <citation type="submission" date="2016-04" db="EMBL/GenBank/DDBJ databases">
        <authorList>
            <person name="Chen L."/>
            <person name="Zhuang W."/>
            <person name="Wang G."/>
        </authorList>
    </citation>
    <scope>NUCLEOTIDE SEQUENCE [LARGE SCALE GENOMIC DNA]</scope>
    <source>
        <strain evidence="5">GR20</strain>
    </source>
</reference>
<protein>
    <recommendedName>
        <fullName evidence="6">Anti-FecI sigma factor, FecR</fullName>
    </recommendedName>
</protein>
<dbReference type="RefSeq" id="WP_014219524.1">
    <property type="nucleotide sequence ID" value="NZ_LWBO01000007.1"/>
</dbReference>
<feature type="domain" description="Protein FecR C-terminal" evidence="3">
    <location>
        <begin position="268"/>
        <end position="330"/>
    </location>
</feature>
<dbReference type="InterPro" id="IPR006860">
    <property type="entry name" value="FecR"/>
</dbReference>
<dbReference type="Gene3D" id="2.60.120.1440">
    <property type="match status" value="1"/>
</dbReference>
<evidence type="ECO:0000256" key="1">
    <source>
        <dbReference type="SAM" id="Phobius"/>
    </source>
</evidence>
<sequence>MDHFSDNTIPWHLISSALQGNINLEENAALQHWIASGVQNRELFIQLKNAWDNDLDELQAYLQADETVGWHALQGKLVEQEAAEVNSKVKPIAGTIKKRALLFTVLSVAAALVLVAGIWYMKAGSSRNFETAVAEQQSVTLADGSIIKLFPASSLEIPPNYNGAVRKVILKKGEAFFEVRHQEQKPFVVELGIASVKDVGTSFRIKKTNDSIHLVVVDGSVEFRNNANGEVRQLKAGMQATLLTGAGVSGPLIVSNPVADSGFSQNELRFINTLLPEVIQQFRVEYKKQITIDPAIAQKRFTGNLEGQSFDNAIDVLCRSLNITLVRKNDLYYLTKE</sequence>
<organism evidence="4 5">
    <name type="scientific">Niastella koreensis</name>
    <dbReference type="NCBI Taxonomy" id="354356"/>
    <lineage>
        <taxon>Bacteria</taxon>
        <taxon>Pseudomonadati</taxon>
        <taxon>Bacteroidota</taxon>
        <taxon>Chitinophagia</taxon>
        <taxon>Chitinophagales</taxon>
        <taxon>Chitinophagaceae</taxon>
        <taxon>Niastella</taxon>
    </lineage>
</organism>
<accession>A0ABX3P301</accession>
<evidence type="ECO:0000313" key="5">
    <source>
        <dbReference type="Proteomes" id="UP000192277"/>
    </source>
</evidence>
<keyword evidence="1" id="KW-0812">Transmembrane</keyword>
<keyword evidence="5" id="KW-1185">Reference proteome</keyword>
<dbReference type="InterPro" id="IPR012373">
    <property type="entry name" value="Ferrdict_sens_TM"/>
</dbReference>
<dbReference type="Pfam" id="PF16344">
    <property type="entry name" value="FecR_C"/>
    <property type="match status" value="1"/>
</dbReference>
<evidence type="ECO:0000259" key="3">
    <source>
        <dbReference type="Pfam" id="PF16344"/>
    </source>
</evidence>
<evidence type="ECO:0000313" key="4">
    <source>
        <dbReference type="EMBL" id="OQP50199.1"/>
    </source>
</evidence>
<feature type="domain" description="FecR protein" evidence="2">
    <location>
        <begin position="129"/>
        <end position="222"/>
    </location>
</feature>
<comment type="caution">
    <text evidence="4">The sequence shown here is derived from an EMBL/GenBank/DDBJ whole genome shotgun (WGS) entry which is preliminary data.</text>
</comment>
<feature type="transmembrane region" description="Helical" evidence="1">
    <location>
        <begin position="100"/>
        <end position="121"/>
    </location>
</feature>